<dbReference type="Proteomes" id="UP000033881">
    <property type="component" value="Unassembled WGS sequence"/>
</dbReference>
<name>A0A0G0MCZ5_9BACT</name>
<keyword evidence="2" id="KW-1133">Transmembrane helix</keyword>
<keyword evidence="2" id="KW-0812">Transmembrane</keyword>
<dbReference type="AlphaFoldDB" id="A0A0G0MCZ5"/>
<evidence type="ECO:0000256" key="1">
    <source>
        <dbReference type="SAM" id="MobiDB-lite"/>
    </source>
</evidence>
<reference evidence="3 4" key="1">
    <citation type="journal article" date="2015" name="Nature">
        <title>rRNA introns, odd ribosomes, and small enigmatic genomes across a large radiation of phyla.</title>
        <authorList>
            <person name="Brown C.T."/>
            <person name="Hug L.A."/>
            <person name="Thomas B.C."/>
            <person name="Sharon I."/>
            <person name="Castelle C.J."/>
            <person name="Singh A."/>
            <person name="Wilkins M.J."/>
            <person name="Williams K.H."/>
            <person name="Banfield J.F."/>
        </authorList>
    </citation>
    <scope>NUCLEOTIDE SEQUENCE [LARGE SCALE GENOMIC DNA]</scope>
</reference>
<feature type="compositionally biased region" description="Basic and acidic residues" evidence="1">
    <location>
        <begin position="1"/>
        <end position="14"/>
    </location>
</feature>
<organism evidence="3 4">
    <name type="scientific">Candidatus Woesebacteria bacterium GW2011_GWB1_39_12</name>
    <dbReference type="NCBI Taxonomy" id="1618574"/>
    <lineage>
        <taxon>Bacteria</taxon>
        <taxon>Candidatus Woeseibacteriota</taxon>
    </lineage>
</organism>
<gene>
    <name evidence="3" type="ORF">UT24_C0007G0041</name>
</gene>
<protein>
    <submittedName>
        <fullName evidence="3">Uncharacterized protein</fullName>
    </submittedName>
</protein>
<evidence type="ECO:0000256" key="2">
    <source>
        <dbReference type="SAM" id="Phobius"/>
    </source>
</evidence>
<comment type="caution">
    <text evidence="3">The sequence shown here is derived from an EMBL/GenBank/DDBJ whole genome shotgun (WGS) entry which is preliminary data.</text>
</comment>
<feature type="region of interest" description="Disordered" evidence="1">
    <location>
        <begin position="1"/>
        <end position="22"/>
    </location>
</feature>
<keyword evidence="2" id="KW-0472">Membrane</keyword>
<evidence type="ECO:0000313" key="3">
    <source>
        <dbReference type="EMBL" id="KKR01078.1"/>
    </source>
</evidence>
<feature type="transmembrane region" description="Helical" evidence="2">
    <location>
        <begin position="26"/>
        <end position="49"/>
    </location>
</feature>
<accession>A0A0G0MCZ5</accession>
<dbReference type="EMBL" id="LBWB01000007">
    <property type="protein sequence ID" value="KKR01078.1"/>
    <property type="molecule type" value="Genomic_DNA"/>
</dbReference>
<sequence length="68" mass="7606">MHELDPTEISKEVIPDQPEPGEGKSAAIVAVSAFLTFLCVGSTATYWIYTHPKETQDFIDKLAEILRR</sequence>
<proteinExistence type="predicted"/>
<evidence type="ECO:0000313" key="4">
    <source>
        <dbReference type="Proteomes" id="UP000033881"/>
    </source>
</evidence>